<evidence type="ECO:0000313" key="1">
    <source>
        <dbReference type="EMBL" id="RNA22983.1"/>
    </source>
</evidence>
<keyword evidence="2" id="KW-1185">Reference proteome</keyword>
<reference evidence="1 2" key="1">
    <citation type="journal article" date="2018" name="Sci. Rep.">
        <title>Genomic signatures of local adaptation to the degree of environmental predictability in rotifers.</title>
        <authorList>
            <person name="Franch-Gras L."/>
            <person name="Hahn C."/>
            <person name="Garcia-Roger E.M."/>
            <person name="Carmona M.J."/>
            <person name="Serra M."/>
            <person name="Gomez A."/>
        </authorList>
    </citation>
    <scope>NUCLEOTIDE SEQUENCE [LARGE SCALE GENOMIC DNA]</scope>
    <source>
        <strain evidence="1">HYR1</strain>
    </source>
</reference>
<organism evidence="1 2">
    <name type="scientific">Brachionus plicatilis</name>
    <name type="common">Marine rotifer</name>
    <name type="synonym">Brachionus muelleri</name>
    <dbReference type="NCBI Taxonomy" id="10195"/>
    <lineage>
        <taxon>Eukaryota</taxon>
        <taxon>Metazoa</taxon>
        <taxon>Spiralia</taxon>
        <taxon>Gnathifera</taxon>
        <taxon>Rotifera</taxon>
        <taxon>Eurotatoria</taxon>
        <taxon>Monogononta</taxon>
        <taxon>Pseudotrocha</taxon>
        <taxon>Ploima</taxon>
        <taxon>Brachionidae</taxon>
        <taxon>Brachionus</taxon>
    </lineage>
</organism>
<dbReference type="Proteomes" id="UP000276133">
    <property type="component" value="Unassembled WGS sequence"/>
</dbReference>
<dbReference type="Gene3D" id="3.60.10.10">
    <property type="entry name" value="Endonuclease/exonuclease/phosphatase"/>
    <property type="match status" value="1"/>
</dbReference>
<protein>
    <submittedName>
        <fullName evidence="1">Reverse transcriptase</fullName>
    </submittedName>
</protein>
<keyword evidence="1" id="KW-0808">Transferase</keyword>
<keyword evidence="1" id="KW-0695">RNA-directed DNA polymerase</keyword>
<dbReference type="EMBL" id="REGN01003369">
    <property type="protein sequence ID" value="RNA22983.1"/>
    <property type="molecule type" value="Genomic_DNA"/>
</dbReference>
<keyword evidence="1" id="KW-0548">Nucleotidyltransferase</keyword>
<accession>A0A3M7RHD8</accession>
<evidence type="ECO:0000313" key="2">
    <source>
        <dbReference type="Proteomes" id="UP000276133"/>
    </source>
</evidence>
<dbReference type="SUPFAM" id="SSF56219">
    <property type="entry name" value="DNase I-like"/>
    <property type="match status" value="1"/>
</dbReference>
<dbReference type="GO" id="GO:0003964">
    <property type="term" value="F:RNA-directed DNA polymerase activity"/>
    <property type="evidence" value="ECO:0007669"/>
    <property type="project" value="UniProtKB-KW"/>
</dbReference>
<dbReference type="AlphaFoldDB" id="A0A3M7RHD8"/>
<proteinExistence type="predicted"/>
<sequence length="407" mass="46728">MAKTDNDNEEDMDQEQGTNLLQYSDPIKLKQEIDKYLKDVTIEKAFINRYTGQLCIITSDEASITKITSFTWPKKAFGAQITPTTNKKKIYYMAIHGIHASTDVDSLKIENCILKRIFKKSTKQPTNTIQITTDDESTYSRLLKEGKYKFGYSSVRISPWTFDPKPVQCHNCSKIGHTQMTCCDTKPTCPICTGEHTLQNCQYKDDKSKHKCINCKENHPAFSKSCLFMQVPNKQQQHHKPQHIQLHQTPAPRLNNSNYPAINRQNASTSQVAHQPSNNNHYNDVQQPSITTHNQTFNQYGNTLQHYNFIRNDRSYSNGGGIGVLIKKKFKFKLLHQSNNYNEEVLAISIYNPTINNNLVLIGAYTHPKSRSTFDFVSKLMSNHKYAILLGDLNAHHISWYNKKTNK</sequence>
<comment type="caution">
    <text evidence="1">The sequence shown here is derived from an EMBL/GenBank/DDBJ whole genome shotgun (WGS) entry which is preliminary data.</text>
</comment>
<name>A0A3M7RHD8_BRAPC</name>
<gene>
    <name evidence="1" type="ORF">BpHYR1_017384</name>
</gene>
<dbReference type="OrthoDB" id="8061888at2759"/>
<dbReference type="InterPro" id="IPR036691">
    <property type="entry name" value="Endo/exonu/phosph_ase_sf"/>
</dbReference>